<reference evidence="2 3" key="1">
    <citation type="submission" date="2019-10" db="EMBL/GenBank/DDBJ databases">
        <title>Draft Genome Assembly of Rhodococcus zopfii DSM44189.</title>
        <authorList>
            <person name="Sutton J.M."/>
            <person name="Akob D.M."/>
            <person name="Bushman T.J."/>
        </authorList>
    </citation>
    <scope>NUCLEOTIDE SEQUENCE [LARGE SCALE GENOMIC DNA]</scope>
    <source>
        <strain evidence="2 3">DSM 44189</strain>
    </source>
</reference>
<proteinExistence type="predicted"/>
<keyword evidence="3" id="KW-1185">Reference proteome</keyword>
<accession>A0ABU3WTY9</accession>
<evidence type="ECO:0000313" key="3">
    <source>
        <dbReference type="Proteomes" id="UP001275440"/>
    </source>
</evidence>
<evidence type="ECO:0000313" key="2">
    <source>
        <dbReference type="EMBL" id="MDV2477459.1"/>
    </source>
</evidence>
<evidence type="ECO:0000256" key="1">
    <source>
        <dbReference type="SAM" id="MobiDB-lite"/>
    </source>
</evidence>
<feature type="region of interest" description="Disordered" evidence="1">
    <location>
        <begin position="222"/>
        <end position="248"/>
    </location>
</feature>
<gene>
    <name evidence="2" type="ORF">F8M49_22425</name>
</gene>
<dbReference type="Proteomes" id="UP001275440">
    <property type="component" value="Unassembled WGS sequence"/>
</dbReference>
<protein>
    <submittedName>
        <fullName evidence="2">Uncharacterized protein</fullName>
    </submittedName>
</protein>
<comment type="caution">
    <text evidence="2">The sequence shown here is derived from an EMBL/GenBank/DDBJ whole genome shotgun (WGS) entry which is preliminary data.</text>
</comment>
<name>A0ABU3WTY9_9NOCA</name>
<sequence>MTTVVVSTHDLRNALRAVLPCAGKRPKLTLHHRVRLEINDGPNVLIYATDGYSAALAIVSVWEDRHRDPIIFDLSPAQVRATLEIFEAPADKAADDEPDAILQIEVLDNAFEITDVSGLPGIDGRHYGDPRIDVPADYPDVPHMLARLRASQIMVGDDPIDMVFSRIADFRAATSAYSDSLRITPYLGTRSYGIEVGESFIGMVRAFNVNEDTRARRAEWQQDWNNRLPDPESTPRNATPADTKEQTR</sequence>
<organism evidence="2 3">
    <name type="scientific">Rhodococcus zopfii</name>
    <dbReference type="NCBI Taxonomy" id="43772"/>
    <lineage>
        <taxon>Bacteria</taxon>
        <taxon>Bacillati</taxon>
        <taxon>Actinomycetota</taxon>
        <taxon>Actinomycetes</taxon>
        <taxon>Mycobacteriales</taxon>
        <taxon>Nocardiaceae</taxon>
        <taxon>Rhodococcus</taxon>
    </lineage>
</organism>
<dbReference type="EMBL" id="WBMO01000005">
    <property type="protein sequence ID" value="MDV2477459.1"/>
    <property type="molecule type" value="Genomic_DNA"/>
</dbReference>